<evidence type="ECO:0000256" key="5">
    <source>
        <dbReference type="ARBA" id="ARBA00023004"/>
    </source>
</evidence>
<dbReference type="Pfam" id="PF00034">
    <property type="entry name" value="Cytochrom_C"/>
    <property type="match status" value="1"/>
</dbReference>
<dbReference type="Gene3D" id="1.10.760.10">
    <property type="entry name" value="Cytochrome c-like domain"/>
    <property type="match status" value="1"/>
</dbReference>
<evidence type="ECO:0000259" key="8">
    <source>
        <dbReference type="PROSITE" id="PS51007"/>
    </source>
</evidence>
<proteinExistence type="predicted"/>
<dbReference type="InterPro" id="IPR009056">
    <property type="entry name" value="Cyt_c-like_dom"/>
</dbReference>
<dbReference type="EMBL" id="AWFH01000012">
    <property type="protein sequence ID" value="KCZ61716.1"/>
    <property type="molecule type" value="Genomic_DNA"/>
</dbReference>
<keyword evidence="1" id="KW-0813">Transport</keyword>
<protein>
    <recommendedName>
        <fullName evidence="8">Cytochrome c domain-containing protein</fullName>
    </recommendedName>
</protein>
<evidence type="ECO:0000256" key="1">
    <source>
        <dbReference type="ARBA" id="ARBA00022448"/>
    </source>
</evidence>
<dbReference type="STRING" id="1280948.HY36_03980"/>
<organism evidence="9 10">
    <name type="scientific">Hyphomonas atlantica</name>
    <dbReference type="NCBI Taxonomy" id="1280948"/>
    <lineage>
        <taxon>Bacteria</taxon>
        <taxon>Pseudomonadati</taxon>
        <taxon>Pseudomonadota</taxon>
        <taxon>Alphaproteobacteria</taxon>
        <taxon>Hyphomonadales</taxon>
        <taxon>Hyphomonadaceae</taxon>
        <taxon>Hyphomonas</taxon>
    </lineage>
</organism>
<gene>
    <name evidence="9" type="ORF">HY36_03980</name>
</gene>
<dbReference type="GO" id="GO:0046872">
    <property type="term" value="F:metal ion binding"/>
    <property type="evidence" value="ECO:0007669"/>
    <property type="project" value="UniProtKB-KW"/>
</dbReference>
<keyword evidence="3 6" id="KW-0479">Metal-binding</keyword>
<dbReference type="PANTHER" id="PTHR11961">
    <property type="entry name" value="CYTOCHROME C"/>
    <property type="match status" value="1"/>
</dbReference>
<feature type="compositionally biased region" description="Acidic residues" evidence="7">
    <location>
        <begin position="266"/>
        <end position="279"/>
    </location>
</feature>
<evidence type="ECO:0000256" key="3">
    <source>
        <dbReference type="ARBA" id="ARBA00022723"/>
    </source>
</evidence>
<keyword evidence="5 6" id="KW-0408">Iron</keyword>
<comment type="caution">
    <text evidence="9">The sequence shown here is derived from an EMBL/GenBank/DDBJ whole genome shotgun (WGS) entry which is preliminary data.</text>
</comment>
<keyword evidence="10" id="KW-1185">Reference proteome</keyword>
<evidence type="ECO:0000256" key="6">
    <source>
        <dbReference type="PROSITE-ProRule" id="PRU00433"/>
    </source>
</evidence>
<dbReference type="PROSITE" id="PS51007">
    <property type="entry name" value="CYTC"/>
    <property type="match status" value="1"/>
</dbReference>
<feature type="domain" description="Cytochrome c" evidence="8">
    <location>
        <begin position="87"/>
        <end position="188"/>
    </location>
</feature>
<dbReference type="SUPFAM" id="SSF46626">
    <property type="entry name" value="Cytochrome c"/>
    <property type="match status" value="1"/>
</dbReference>
<dbReference type="PATRIC" id="fig|1280948.3.peg.1625"/>
<dbReference type="InterPro" id="IPR036909">
    <property type="entry name" value="Cyt_c-like_dom_sf"/>
</dbReference>
<feature type="region of interest" description="Disordered" evidence="7">
    <location>
        <begin position="266"/>
        <end position="291"/>
    </location>
</feature>
<accession>A0A059E211</accession>
<dbReference type="GO" id="GO:0020037">
    <property type="term" value="F:heme binding"/>
    <property type="evidence" value="ECO:0007669"/>
    <property type="project" value="InterPro"/>
</dbReference>
<dbReference type="PRINTS" id="PR00604">
    <property type="entry name" value="CYTCHRMECIAB"/>
</dbReference>
<keyword evidence="4" id="KW-0249">Electron transport</keyword>
<reference evidence="9 10" key="1">
    <citation type="journal article" date="2014" name="Antonie Van Leeuwenhoek">
        <title>Hyphomonas beringensis sp. nov. and Hyphomonas chukchiensis sp. nov., isolated from surface seawater of the Bering Sea and Chukchi Sea.</title>
        <authorList>
            <person name="Li C."/>
            <person name="Lai Q."/>
            <person name="Li G."/>
            <person name="Dong C."/>
            <person name="Wang J."/>
            <person name="Liao Y."/>
            <person name="Shao Z."/>
        </authorList>
    </citation>
    <scope>NUCLEOTIDE SEQUENCE [LARGE SCALE GENOMIC DNA]</scope>
    <source>
        <strain evidence="9 10">22II1-22F38</strain>
    </source>
</reference>
<evidence type="ECO:0000256" key="2">
    <source>
        <dbReference type="ARBA" id="ARBA00022617"/>
    </source>
</evidence>
<dbReference type="AlphaFoldDB" id="A0A059E211"/>
<dbReference type="RefSeq" id="WP_051602625.1">
    <property type="nucleotide sequence ID" value="NZ_AWFH01000012.1"/>
</dbReference>
<dbReference type="InterPro" id="IPR002327">
    <property type="entry name" value="Cyt_c_1A/1B"/>
</dbReference>
<evidence type="ECO:0000256" key="7">
    <source>
        <dbReference type="SAM" id="MobiDB-lite"/>
    </source>
</evidence>
<sequence length="291" mass="30471">MGELGLNKIFGALIATALGVFALQTLSSIVFSHGSDGGHHGEEHAEPASMSEKMCEQFAYCVEVADAGGSGGEEEEVFDLGLLLANADVARGERTFKGKCTTCHTIDQGGANGTGPNLYNTVGAEKAHHDGFAYSAALSGMDGEWTYEALNEWLYNPAGYARGTTMSFAGLRRDDDRINVIAYLASYTDNPPAFPEPLPAEGEETAEGDAVDAALPVDGVDDMDNPTLATGEVETVDSVDGTGPNDGDVGETVTIPDEVAEAVEESADAATETAEDAFEEIAPTETEEEDE</sequence>
<evidence type="ECO:0000313" key="10">
    <source>
        <dbReference type="Proteomes" id="UP000024547"/>
    </source>
</evidence>
<dbReference type="Proteomes" id="UP000024547">
    <property type="component" value="Unassembled WGS sequence"/>
</dbReference>
<evidence type="ECO:0000313" key="9">
    <source>
        <dbReference type="EMBL" id="KCZ61716.1"/>
    </source>
</evidence>
<evidence type="ECO:0000256" key="4">
    <source>
        <dbReference type="ARBA" id="ARBA00022982"/>
    </source>
</evidence>
<dbReference type="GO" id="GO:0009055">
    <property type="term" value="F:electron transfer activity"/>
    <property type="evidence" value="ECO:0007669"/>
    <property type="project" value="InterPro"/>
</dbReference>
<keyword evidence="2 6" id="KW-0349">Heme</keyword>
<name>A0A059E211_9PROT</name>
<dbReference type="GeneID" id="92498490"/>
<dbReference type="eggNOG" id="COG3474">
    <property type="taxonomic scope" value="Bacteria"/>
</dbReference>